<dbReference type="EMBL" id="BART01006785">
    <property type="protein sequence ID" value="GAG69724.1"/>
    <property type="molecule type" value="Genomic_DNA"/>
</dbReference>
<dbReference type="GO" id="GO:0008270">
    <property type="term" value="F:zinc ion binding"/>
    <property type="evidence" value="ECO:0007669"/>
    <property type="project" value="InterPro"/>
</dbReference>
<dbReference type="InterPro" id="IPR036505">
    <property type="entry name" value="Amidase/PGRP_sf"/>
</dbReference>
<dbReference type="SMART" id="SM00701">
    <property type="entry name" value="PGRP"/>
    <property type="match status" value="1"/>
</dbReference>
<dbReference type="InterPro" id="IPR006619">
    <property type="entry name" value="PGRP_domain_met/bac"/>
</dbReference>
<feature type="domain" description="Peptidoglycan recognition protein family" evidence="2">
    <location>
        <begin position="2"/>
        <end position="111"/>
    </location>
</feature>
<proteinExistence type="inferred from homology"/>
<accession>X0ZJZ2</accession>
<dbReference type="Gene3D" id="3.40.80.10">
    <property type="entry name" value="Peptidoglycan recognition protein-like"/>
    <property type="match status" value="1"/>
</dbReference>
<dbReference type="GO" id="GO:0008745">
    <property type="term" value="F:N-acetylmuramoyl-L-alanine amidase activity"/>
    <property type="evidence" value="ECO:0007669"/>
    <property type="project" value="InterPro"/>
</dbReference>
<evidence type="ECO:0000313" key="3">
    <source>
        <dbReference type="EMBL" id="GAG69724.1"/>
    </source>
</evidence>
<organism evidence="3">
    <name type="scientific">marine sediment metagenome</name>
    <dbReference type="NCBI Taxonomy" id="412755"/>
    <lineage>
        <taxon>unclassified sequences</taxon>
        <taxon>metagenomes</taxon>
        <taxon>ecological metagenomes</taxon>
    </lineage>
</organism>
<name>X0ZJZ2_9ZZZZ</name>
<protein>
    <recommendedName>
        <fullName evidence="2">Peptidoglycan recognition protein family domain-containing protein</fullName>
    </recommendedName>
</protein>
<comment type="similarity">
    <text evidence="1">Belongs to the N-acetylmuramoyl-L-alanine amidase 2 family.</text>
</comment>
<dbReference type="PANTHER" id="PTHR11022">
    <property type="entry name" value="PEPTIDOGLYCAN RECOGNITION PROTEIN"/>
    <property type="match status" value="1"/>
</dbReference>
<reference evidence="3" key="1">
    <citation type="journal article" date="2014" name="Front. Microbiol.">
        <title>High frequency of phylogenetically diverse reductive dehalogenase-homologous genes in deep subseafloor sedimentary metagenomes.</title>
        <authorList>
            <person name="Kawai M."/>
            <person name="Futagami T."/>
            <person name="Toyoda A."/>
            <person name="Takaki Y."/>
            <person name="Nishi S."/>
            <person name="Hori S."/>
            <person name="Arai W."/>
            <person name="Tsubouchi T."/>
            <person name="Morono Y."/>
            <person name="Uchiyama I."/>
            <person name="Ito T."/>
            <person name="Fujiyama A."/>
            <person name="Inagaki F."/>
            <person name="Takami H."/>
        </authorList>
    </citation>
    <scope>NUCLEOTIDE SEQUENCE</scope>
    <source>
        <strain evidence="3">Expedition CK06-06</strain>
    </source>
</reference>
<evidence type="ECO:0000259" key="2">
    <source>
        <dbReference type="SMART" id="SM00701"/>
    </source>
</evidence>
<dbReference type="AlphaFoldDB" id="X0ZJZ2"/>
<evidence type="ECO:0000256" key="1">
    <source>
        <dbReference type="ARBA" id="ARBA00007553"/>
    </source>
</evidence>
<dbReference type="GO" id="GO:0009253">
    <property type="term" value="P:peptidoglycan catabolic process"/>
    <property type="evidence" value="ECO:0007669"/>
    <property type="project" value="InterPro"/>
</dbReference>
<dbReference type="Pfam" id="PF01510">
    <property type="entry name" value="Amidase_2"/>
    <property type="match status" value="1"/>
</dbReference>
<comment type="caution">
    <text evidence="3">The sequence shown here is derived from an EMBL/GenBank/DDBJ whole genome shotgun (WGS) entry which is preliminary data.</text>
</comment>
<gene>
    <name evidence="3" type="ORF">S01H4_15480</name>
</gene>
<dbReference type="InterPro" id="IPR002502">
    <property type="entry name" value="Amidase_domain"/>
</dbReference>
<dbReference type="CDD" id="cd06583">
    <property type="entry name" value="PGRP"/>
    <property type="match status" value="1"/>
</dbReference>
<dbReference type="SUPFAM" id="SSF55846">
    <property type="entry name" value="N-acetylmuramoyl-L-alanine amidase-like"/>
    <property type="match status" value="1"/>
</dbReference>
<dbReference type="PANTHER" id="PTHR11022:SF41">
    <property type="entry name" value="PEPTIDOGLYCAN-RECOGNITION PROTEIN LC-RELATED"/>
    <property type="match status" value="1"/>
</dbReference>
<sequence length="111" mass="12404">MAFKVKKVIVHHSLTKDSGSVSWGAIRCYHTQTLKWSGIGYHAGVELVMSGQEVSYEILMGRVWDRSGAHTRGHNTDSLGICFVGNYDITPSPKRMLITGARVIALWLRLF</sequence>
<dbReference type="InterPro" id="IPR015510">
    <property type="entry name" value="PGRP"/>
</dbReference>